<feature type="region of interest" description="Disordered" evidence="5">
    <location>
        <begin position="338"/>
        <end position="375"/>
    </location>
</feature>
<comment type="subcellular location">
    <subcellularLocation>
        <location evidence="1">Membrane</location>
        <topology evidence="1">Multi-pass membrane protein</topology>
    </subcellularLocation>
</comment>
<sequence length="427" mass="47517">MNRVISVLLVLVHAIAAVGAVPWNDEARLVSDLWANAGYDAETRPVRNASETVQVALRVDVFSILNIDSKEQVITMASAFNMKWQDDRLKWDPDVYNGLEYLSVAAGKTWYPKLIVMNALEETRLITDDTEIFVTSEGVLHVRNNLGFKTQCHLQQSLFPFDVQECWFVVGTVGVPSGVMRLDAFKADRPRESIMAISSWRLEDLTVRGILSPTCIDAISDGEDCHRSSEAMLSLTLRREPKYHVYTVLAPCTIFTLLASMIFWLPNECGEKLSFGISIFFGFVIFQLLVQDELSDAGGETPSVMIRYVLFNFVLAGFAVMISAVSIALYHRSDGGETSQGFPTPRAQVGSEGHQQATLTQDGEGDAAQHEETTQSKAKKSWNLKKIAKYLDRVSFVVFYIAFLTYFLAIVVEVVQTPGETPEVATS</sequence>
<keyword evidence="4 6" id="KW-0472">Membrane</keyword>
<dbReference type="InterPro" id="IPR038050">
    <property type="entry name" value="Neuro_actylchol_rec"/>
</dbReference>
<dbReference type="AlphaFoldDB" id="A0A914AJI3"/>
<evidence type="ECO:0000256" key="4">
    <source>
        <dbReference type="ARBA" id="ARBA00023136"/>
    </source>
</evidence>
<reference evidence="10" key="1">
    <citation type="submission" date="2022-11" db="UniProtKB">
        <authorList>
            <consortium name="EnsemblMetazoa"/>
        </authorList>
    </citation>
    <scope>IDENTIFICATION</scope>
</reference>
<evidence type="ECO:0000256" key="5">
    <source>
        <dbReference type="SAM" id="MobiDB-lite"/>
    </source>
</evidence>
<protein>
    <submittedName>
        <fullName evidence="10">Uncharacterized protein</fullName>
    </submittedName>
</protein>
<dbReference type="CDD" id="cd19051">
    <property type="entry name" value="LGIC_TM_cation"/>
    <property type="match status" value="1"/>
</dbReference>
<dbReference type="Pfam" id="PF02932">
    <property type="entry name" value="Neur_chan_memb"/>
    <property type="match status" value="1"/>
</dbReference>
<dbReference type="Gene3D" id="1.20.58.390">
    <property type="entry name" value="Neurotransmitter-gated ion-channel transmembrane domain"/>
    <property type="match status" value="1"/>
</dbReference>
<dbReference type="InterPro" id="IPR006202">
    <property type="entry name" value="Neur_chan_lig-bd"/>
</dbReference>
<evidence type="ECO:0000313" key="11">
    <source>
        <dbReference type="Proteomes" id="UP000887568"/>
    </source>
</evidence>
<dbReference type="RefSeq" id="XP_038063887.1">
    <property type="nucleotide sequence ID" value="XM_038207959.1"/>
</dbReference>
<dbReference type="OrthoDB" id="6097796at2759"/>
<organism evidence="10 11">
    <name type="scientific">Patiria miniata</name>
    <name type="common">Bat star</name>
    <name type="synonym">Asterina miniata</name>
    <dbReference type="NCBI Taxonomy" id="46514"/>
    <lineage>
        <taxon>Eukaryota</taxon>
        <taxon>Metazoa</taxon>
        <taxon>Echinodermata</taxon>
        <taxon>Eleutherozoa</taxon>
        <taxon>Asterozoa</taxon>
        <taxon>Asteroidea</taxon>
        <taxon>Valvatacea</taxon>
        <taxon>Valvatida</taxon>
        <taxon>Asterinidae</taxon>
        <taxon>Patiria</taxon>
    </lineage>
</organism>
<dbReference type="GeneID" id="119734455"/>
<feature type="domain" description="Neurotransmitter-gated ion-channel transmembrane" evidence="9">
    <location>
        <begin position="249"/>
        <end position="335"/>
    </location>
</feature>
<feature type="chain" id="PRO_5036859302" evidence="7">
    <location>
        <begin position="21"/>
        <end position="427"/>
    </location>
</feature>
<evidence type="ECO:0000256" key="2">
    <source>
        <dbReference type="ARBA" id="ARBA00022692"/>
    </source>
</evidence>
<dbReference type="SUPFAM" id="SSF90112">
    <property type="entry name" value="Neurotransmitter-gated ion-channel transmembrane pore"/>
    <property type="match status" value="1"/>
</dbReference>
<dbReference type="Pfam" id="PF02931">
    <property type="entry name" value="Neur_chan_LBD"/>
    <property type="match status" value="1"/>
</dbReference>
<accession>A0A914AJI3</accession>
<dbReference type="Gene3D" id="2.70.170.10">
    <property type="entry name" value="Neurotransmitter-gated ion-channel ligand-binding domain"/>
    <property type="match status" value="1"/>
</dbReference>
<feature type="signal peptide" evidence="7">
    <location>
        <begin position="1"/>
        <end position="20"/>
    </location>
</feature>
<dbReference type="GO" id="GO:0016020">
    <property type="term" value="C:membrane"/>
    <property type="evidence" value="ECO:0007669"/>
    <property type="project" value="UniProtKB-SubCell"/>
</dbReference>
<evidence type="ECO:0000256" key="3">
    <source>
        <dbReference type="ARBA" id="ARBA00022989"/>
    </source>
</evidence>
<dbReference type="InterPro" id="IPR036719">
    <property type="entry name" value="Neuro-gated_channel_TM_sf"/>
</dbReference>
<keyword evidence="7" id="KW-0732">Signal</keyword>
<dbReference type="InterPro" id="IPR006029">
    <property type="entry name" value="Neurotrans-gated_channel_TM"/>
</dbReference>
<keyword evidence="11" id="KW-1185">Reference proteome</keyword>
<dbReference type="PANTHER" id="PTHR18945">
    <property type="entry name" value="NEUROTRANSMITTER GATED ION CHANNEL"/>
    <property type="match status" value="1"/>
</dbReference>
<evidence type="ECO:0000313" key="10">
    <source>
        <dbReference type="EnsemblMetazoa" id="XP_038063887.1"/>
    </source>
</evidence>
<feature type="transmembrane region" description="Helical" evidence="6">
    <location>
        <begin position="273"/>
        <end position="290"/>
    </location>
</feature>
<evidence type="ECO:0000256" key="7">
    <source>
        <dbReference type="SAM" id="SignalP"/>
    </source>
</evidence>
<dbReference type="SUPFAM" id="SSF63712">
    <property type="entry name" value="Nicotinic receptor ligand binding domain-like"/>
    <property type="match status" value="1"/>
</dbReference>
<dbReference type="CDD" id="cd18989">
    <property type="entry name" value="LGIC_ECD_cation"/>
    <property type="match status" value="1"/>
</dbReference>
<evidence type="ECO:0000256" key="6">
    <source>
        <dbReference type="SAM" id="Phobius"/>
    </source>
</evidence>
<dbReference type="OMA" id="MERILFM"/>
<evidence type="ECO:0000256" key="1">
    <source>
        <dbReference type="ARBA" id="ARBA00004141"/>
    </source>
</evidence>
<feature type="transmembrane region" description="Helical" evidence="6">
    <location>
        <begin position="243"/>
        <end position="266"/>
    </location>
</feature>
<evidence type="ECO:0000259" key="9">
    <source>
        <dbReference type="Pfam" id="PF02932"/>
    </source>
</evidence>
<dbReference type="GO" id="GO:0004888">
    <property type="term" value="F:transmembrane signaling receptor activity"/>
    <property type="evidence" value="ECO:0007669"/>
    <property type="project" value="InterPro"/>
</dbReference>
<keyword evidence="3 6" id="KW-1133">Transmembrane helix</keyword>
<proteinExistence type="predicted"/>
<dbReference type="GO" id="GO:0005230">
    <property type="term" value="F:extracellular ligand-gated monoatomic ion channel activity"/>
    <property type="evidence" value="ECO:0007669"/>
    <property type="project" value="InterPro"/>
</dbReference>
<keyword evidence="2 6" id="KW-0812">Transmembrane</keyword>
<feature type="domain" description="Neurotransmitter-gated ion-channel ligand-binding" evidence="8">
    <location>
        <begin position="27"/>
        <end position="241"/>
    </location>
</feature>
<dbReference type="Proteomes" id="UP000887568">
    <property type="component" value="Unplaced"/>
</dbReference>
<name>A0A914AJI3_PATMI</name>
<dbReference type="EnsemblMetazoa" id="XM_038207959.1">
    <property type="protein sequence ID" value="XP_038063887.1"/>
    <property type="gene ID" value="LOC119734455"/>
</dbReference>
<dbReference type="InterPro" id="IPR036734">
    <property type="entry name" value="Neur_chan_lig-bd_sf"/>
</dbReference>
<feature type="transmembrane region" description="Helical" evidence="6">
    <location>
        <begin position="310"/>
        <end position="330"/>
    </location>
</feature>
<evidence type="ECO:0000259" key="8">
    <source>
        <dbReference type="Pfam" id="PF02931"/>
    </source>
</evidence>
<feature type="transmembrane region" description="Helical" evidence="6">
    <location>
        <begin position="390"/>
        <end position="412"/>
    </location>
</feature>
<dbReference type="PRINTS" id="PR00252">
    <property type="entry name" value="NRIONCHANNEL"/>
</dbReference>
<dbReference type="InterPro" id="IPR006201">
    <property type="entry name" value="Neur_channel"/>
</dbReference>